<proteinExistence type="inferred from homology"/>
<dbReference type="PIRSF" id="PIRSF001488">
    <property type="entry name" value="Tdi_protein"/>
    <property type="match status" value="1"/>
</dbReference>
<dbReference type="GO" id="GO:0016491">
    <property type="term" value="F:oxidoreductase activity"/>
    <property type="evidence" value="ECO:0007669"/>
    <property type="project" value="InterPro"/>
</dbReference>
<evidence type="ECO:0000259" key="10">
    <source>
        <dbReference type="PROSITE" id="PS51352"/>
    </source>
</evidence>
<dbReference type="PANTHER" id="PTHR35891">
    <property type="entry name" value="THIOL:DISULFIDE INTERCHANGE PROTEIN DSBA"/>
    <property type="match status" value="1"/>
</dbReference>
<dbReference type="InterPro" id="IPR050824">
    <property type="entry name" value="Thiol_disulfide_DsbA"/>
</dbReference>
<evidence type="ECO:0000256" key="9">
    <source>
        <dbReference type="SAM" id="SignalP"/>
    </source>
</evidence>
<accession>A0A7T2S052</accession>
<dbReference type="Proteomes" id="UP000594778">
    <property type="component" value="Chromosome"/>
</dbReference>
<feature type="domain" description="Thioredoxin" evidence="10">
    <location>
        <begin position="18"/>
        <end position="177"/>
    </location>
</feature>
<evidence type="ECO:0000313" key="11">
    <source>
        <dbReference type="EMBL" id="QPS06511.1"/>
    </source>
</evidence>
<dbReference type="PROSITE" id="PS51318">
    <property type="entry name" value="TAT"/>
    <property type="match status" value="1"/>
</dbReference>
<dbReference type="InterPro" id="IPR036249">
    <property type="entry name" value="Thioredoxin-like_sf"/>
</dbReference>
<evidence type="ECO:0000256" key="7">
    <source>
        <dbReference type="PIRNR" id="PIRNR001488"/>
    </source>
</evidence>
<dbReference type="InterPro" id="IPR006311">
    <property type="entry name" value="TAT_signal"/>
</dbReference>
<feature type="chain" id="PRO_5032576998" description="Thiol:disulfide interchange protein" evidence="9">
    <location>
        <begin position="28"/>
        <end position="220"/>
    </location>
</feature>
<evidence type="ECO:0000256" key="2">
    <source>
        <dbReference type="ARBA" id="ARBA00005791"/>
    </source>
</evidence>
<dbReference type="InterPro" id="IPR023205">
    <property type="entry name" value="DsbA/DsbL"/>
</dbReference>
<dbReference type="Pfam" id="PF01323">
    <property type="entry name" value="DSBA"/>
    <property type="match status" value="1"/>
</dbReference>
<evidence type="ECO:0000256" key="5">
    <source>
        <dbReference type="ARBA" id="ARBA00023157"/>
    </source>
</evidence>
<keyword evidence="4 7" id="KW-0574">Periplasm</keyword>
<dbReference type="EMBL" id="CP065668">
    <property type="protein sequence ID" value="QPS06511.1"/>
    <property type="molecule type" value="Genomic_DNA"/>
</dbReference>
<protein>
    <recommendedName>
        <fullName evidence="7">Thiol:disulfide interchange protein</fullName>
    </recommendedName>
</protein>
<feature type="disulfide bond" description="Redox-active" evidence="8">
    <location>
        <begin position="68"/>
        <end position="71"/>
    </location>
</feature>
<dbReference type="InterPro" id="IPR013766">
    <property type="entry name" value="Thioredoxin_domain"/>
</dbReference>
<dbReference type="AlphaFoldDB" id="A0A7T2S052"/>
<evidence type="ECO:0000313" key="12">
    <source>
        <dbReference type="Proteomes" id="UP000594778"/>
    </source>
</evidence>
<evidence type="ECO:0000256" key="8">
    <source>
        <dbReference type="PIRSR" id="PIRSR001488-1"/>
    </source>
</evidence>
<dbReference type="RefSeq" id="WP_197954111.1">
    <property type="nucleotide sequence ID" value="NZ_CP065668.1"/>
</dbReference>
<dbReference type="SUPFAM" id="SSF52833">
    <property type="entry name" value="Thioredoxin-like"/>
    <property type="match status" value="1"/>
</dbReference>
<dbReference type="PROSITE" id="PS51352">
    <property type="entry name" value="THIOREDOXIN_2"/>
    <property type="match status" value="1"/>
</dbReference>
<dbReference type="GO" id="GO:0042597">
    <property type="term" value="C:periplasmic space"/>
    <property type="evidence" value="ECO:0007669"/>
    <property type="project" value="UniProtKB-SubCell"/>
</dbReference>
<dbReference type="Gene3D" id="3.40.30.10">
    <property type="entry name" value="Glutaredoxin"/>
    <property type="match status" value="1"/>
</dbReference>
<evidence type="ECO:0000256" key="6">
    <source>
        <dbReference type="ARBA" id="ARBA00023284"/>
    </source>
</evidence>
<comment type="subcellular location">
    <subcellularLocation>
        <location evidence="1 7">Periplasm</location>
    </subcellularLocation>
</comment>
<dbReference type="InterPro" id="IPR001853">
    <property type="entry name" value="DSBA-like_thioredoxin_dom"/>
</dbReference>
<sequence>MNRRDFSLAASAAAASALTLGTSAAQAQAQAQAAAPKEGKDYIKLAKPAPTSAGAGKVEVVEFFWYSCPHCNAFEPTFAAWKNQAPADVVVHRVPVAFNASFVPQQKLYYAFEGMNLLDTMHARAFHAIHVERNRLAKDDEIFAWVGKQGVDVAKFKEVYNSFSVSNQVRKATQLQQDYDVEGVPAMGVAGRYYTDGTKAGNMTNVLRVVDQLIATSRKG</sequence>
<dbReference type="PANTHER" id="PTHR35891:SF3">
    <property type="entry name" value="THIOL:DISULFIDE INTERCHANGE PROTEIN DSBL"/>
    <property type="match status" value="1"/>
</dbReference>
<keyword evidence="3 9" id="KW-0732">Signal</keyword>
<name>A0A7T2S052_DELAC</name>
<keyword evidence="6" id="KW-0676">Redox-active center</keyword>
<evidence type="ECO:0000256" key="1">
    <source>
        <dbReference type="ARBA" id="ARBA00004418"/>
    </source>
</evidence>
<evidence type="ECO:0000256" key="4">
    <source>
        <dbReference type="ARBA" id="ARBA00022764"/>
    </source>
</evidence>
<organism evidence="11 12">
    <name type="scientific">Delftia acidovorans</name>
    <name type="common">Pseudomonas acidovorans</name>
    <name type="synonym">Comamonas acidovorans</name>
    <dbReference type="NCBI Taxonomy" id="80866"/>
    <lineage>
        <taxon>Bacteria</taxon>
        <taxon>Pseudomonadati</taxon>
        <taxon>Pseudomonadota</taxon>
        <taxon>Betaproteobacteria</taxon>
        <taxon>Burkholderiales</taxon>
        <taxon>Comamonadaceae</taxon>
        <taxon>Delftia</taxon>
    </lineage>
</organism>
<dbReference type="CDD" id="cd03019">
    <property type="entry name" value="DsbA_DsbA"/>
    <property type="match status" value="1"/>
</dbReference>
<reference evidence="11 12" key="1">
    <citation type="submission" date="2020-12" db="EMBL/GenBank/DDBJ databases">
        <title>FDA dAtabase for Regulatory Grade micrObial Sequences (FDA-ARGOS): Supporting development and validation of Infectious Disease Dx tests.</title>
        <authorList>
            <person name="Sproer C."/>
            <person name="Gronow S."/>
            <person name="Severitt S."/>
            <person name="Schroder I."/>
            <person name="Tallon L."/>
            <person name="Sadzewicz L."/>
            <person name="Zhao X."/>
            <person name="Boylan J."/>
            <person name="Ott S."/>
            <person name="Bowen H."/>
            <person name="Vavikolanu K."/>
            <person name="Mehta A."/>
            <person name="Aluvathingal J."/>
            <person name="Nadendla S."/>
            <person name="Lowell S."/>
            <person name="Myers T."/>
            <person name="Yan Y."/>
            <person name="Sichtig H."/>
        </authorList>
    </citation>
    <scope>NUCLEOTIDE SEQUENCE [LARGE SCALE GENOMIC DNA]</scope>
    <source>
        <strain evidence="11 12">FDAARGOS_909</strain>
    </source>
</reference>
<keyword evidence="5 7" id="KW-1015">Disulfide bond</keyword>
<evidence type="ECO:0000256" key="3">
    <source>
        <dbReference type="ARBA" id="ARBA00022729"/>
    </source>
</evidence>
<gene>
    <name evidence="11" type="ORF">I6G66_19600</name>
</gene>
<comment type="similarity">
    <text evidence="2">Belongs to the thioredoxin family. DsbA subfamily.</text>
</comment>
<feature type="signal peptide" evidence="9">
    <location>
        <begin position="1"/>
        <end position="27"/>
    </location>
</feature>